<organism evidence="2 3">
    <name type="scientific">Desulfofundulus thermobenzoicus</name>
    <dbReference type="NCBI Taxonomy" id="29376"/>
    <lineage>
        <taxon>Bacteria</taxon>
        <taxon>Bacillati</taxon>
        <taxon>Bacillota</taxon>
        <taxon>Clostridia</taxon>
        <taxon>Eubacteriales</taxon>
        <taxon>Peptococcaceae</taxon>
        <taxon>Desulfofundulus</taxon>
    </lineage>
</organism>
<dbReference type="Proteomes" id="UP000441717">
    <property type="component" value="Unassembled WGS sequence"/>
</dbReference>
<dbReference type="Pfam" id="PF09581">
    <property type="entry name" value="Spore_III_AF"/>
    <property type="match status" value="1"/>
</dbReference>
<evidence type="ECO:0000256" key="1">
    <source>
        <dbReference type="SAM" id="Phobius"/>
    </source>
</evidence>
<dbReference type="OrthoDB" id="1681124at2"/>
<protein>
    <submittedName>
        <fullName evidence="2">Sporulation stage III protein AF</fullName>
    </submittedName>
</protein>
<dbReference type="EMBL" id="WHYR01000016">
    <property type="protein sequence ID" value="MQL52108.1"/>
    <property type="molecule type" value="Genomic_DNA"/>
</dbReference>
<dbReference type="InterPro" id="IPR014245">
    <property type="entry name" value="Spore_III_AF"/>
</dbReference>
<accession>A0A6N7ISM5</accession>
<dbReference type="AlphaFoldDB" id="A0A6N7ISM5"/>
<feature type="transmembrane region" description="Helical" evidence="1">
    <location>
        <begin position="7"/>
        <end position="27"/>
    </location>
</feature>
<gene>
    <name evidence="2" type="ORF">GFC01_07455</name>
</gene>
<proteinExistence type="predicted"/>
<keyword evidence="1" id="KW-0812">Transmembrane</keyword>
<sequence>METVRNLVQNLIVIVILAVFLEMLLPAGEMRRYVKTVMGLLVIVAVLQAIGGVVRGEWRLELPEPALNSPFPGTPGLADIMAGGKQLRNGQQEKALQEYRQGIARQVRALAGLQGQVTVLGAEVEVYTDPRDHRYGQVREIKLLLSTGSTGNGAGEKGPAVVEPVIVDIGSRGAGSAATGTAPTPEADRAARKLAATLASFYNLPVDSVKIEFGG</sequence>
<keyword evidence="1" id="KW-0472">Membrane</keyword>
<name>A0A6N7ISM5_9FIRM</name>
<comment type="caution">
    <text evidence="2">The sequence shown here is derived from an EMBL/GenBank/DDBJ whole genome shotgun (WGS) entry which is preliminary data.</text>
</comment>
<dbReference type="RefSeq" id="WP_152946033.1">
    <property type="nucleotide sequence ID" value="NZ_WHYR01000016.1"/>
</dbReference>
<evidence type="ECO:0000313" key="3">
    <source>
        <dbReference type="Proteomes" id="UP000441717"/>
    </source>
</evidence>
<evidence type="ECO:0000313" key="2">
    <source>
        <dbReference type="EMBL" id="MQL52108.1"/>
    </source>
</evidence>
<keyword evidence="3" id="KW-1185">Reference proteome</keyword>
<keyword evidence="1" id="KW-1133">Transmembrane helix</keyword>
<feature type="transmembrane region" description="Helical" evidence="1">
    <location>
        <begin position="33"/>
        <end position="54"/>
    </location>
</feature>
<reference evidence="2 3" key="1">
    <citation type="submission" date="2019-10" db="EMBL/GenBank/DDBJ databases">
        <title>Comparative genomics of sulfur disproportionating microorganisms.</title>
        <authorList>
            <person name="Ward L.M."/>
            <person name="Bertran E."/>
            <person name="Johnston D."/>
        </authorList>
    </citation>
    <scope>NUCLEOTIDE SEQUENCE [LARGE SCALE GENOMIC DNA]</scope>
    <source>
        <strain evidence="2 3">DSM 14055</strain>
    </source>
</reference>